<keyword evidence="3" id="KW-1185">Reference proteome</keyword>
<dbReference type="EMBL" id="WHUF01000008">
    <property type="protein sequence ID" value="MQA22954.1"/>
    <property type="molecule type" value="Genomic_DNA"/>
</dbReference>
<evidence type="ECO:0000256" key="1">
    <source>
        <dbReference type="SAM" id="SignalP"/>
    </source>
</evidence>
<feature type="chain" id="PRO_5032924301" description="Lipoprotein" evidence="1">
    <location>
        <begin position="21"/>
        <end position="210"/>
    </location>
</feature>
<dbReference type="Proteomes" id="UP000444318">
    <property type="component" value="Unassembled WGS sequence"/>
</dbReference>
<feature type="signal peptide" evidence="1">
    <location>
        <begin position="1"/>
        <end position="20"/>
    </location>
</feature>
<organism evidence="2 3">
    <name type="scientific">Rugamonas rivuli</name>
    <dbReference type="NCBI Taxonomy" id="2743358"/>
    <lineage>
        <taxon>Bacteria</taxon>
        <taxon>Pseudomonadati</taxon>
        <taxon>Pseudomonadota</taxon>
        <taxon>Betaproteobacteria</taxon>
        <taxon>Burkholderiales</taxon>
        <taxon>Oxalobacteraceae</taxon>
        <taxon>Telluria group</taxon>
        <taxon>Rugamonas</taxon>
    </lineage>
</organism>
<evidence type="ECO:0000313" key="2">
    <source>
        <dbReference type="EMBL" id="MQA22954.1"/>
    </source>
</evidence>
<protein>
    <recommendedName>
        <fullName evidence="4">Lipoprotein</fullName>
    </recommendedName>
</protein>
<evidence type="ECO:0008006" key="4">
    <source>
        <dbReference type="Google" id="ProtNLM"/>
    </source>
</evidence>
<proteinExistence type="predicted"/>
<gene>
    <name evidence="2" type="ORF">GEV01_25880</name>
</gene>
<name>A0A843SM36_9BURK</name>
<dbReference type="AlphaFoldDB" id="A0A843SM36"/>
<sequence length="210" mass="21171">MKSSYLRPGLALLCAALLNACGGGNNGNLLLSGTVVGLAKPDLVLINNKTGEKLPVAANGGSNVTFTFTKLIAVDEAYDVQIVSGPTGAKCEAVNGSNVGKANAYTAYPITFKCVTNPYTLGGTVSGLGLRSSGLVLANGSDLVSVQPPATAGANVNFTFSKVGDGSPYGVTILSQPVDQDTKRPQVCTVANGIGNMPAGDFLGVTVSCI</sequence>
<accession>A0A843SM36</accession>
<dbReference type="RefSeq" id="WP_152808533.1">
    <property type="nucleotide sequence ID" value="NZ_WHUF01000008.1"/>
</dbReference>
<keyword evidence="1" id="KW-0732">Signal</keyword>
<evidence type="ECO:0000313" key="3">
    <source>
        <dbReference type="Proteomes" id="UP000444318"/>
    </source>
</evidence>
<reference evidence="2 3" key="1">
    <citation type="submission" date="2019-10" db="EMBL/GenBank/DDBJ databases">
        <title>Two novel species isolated from a subtropical stream in China.</title>
        <authorList>
            <person name="Lu H."/>
        </authorList>
    </citation>
    <scope>NUCLEOTIDE SEQUENCE [LARGE SCALE GENOMIC DNA]</scope>
    <source>
        <strain evidence="2 3">FT103W</strain>
    </source>
</reference>
<comment type="caution">
    <text evidence="2">The sequence shown here is derived from an EMBL/GenBank/DDBJ whole genome shotgun (WGS) entry which is preliminary data.</text>
</comment>